<organism evidence="1 2">
    <name type="scientific">Neobacillus kokaensis</name>
    <dbReference type="NCBI Taxonomy" id="2759023"/>
    <lineage>
        <taxon>Bacteria</taxon>
        <taxon>Bacillati</taxon>
        <taxon>Bacillota</taxon>
        <taxon>Bacilli</taxon>
        <taxon>Bacillales</taxon>
        <taxon>Bacillaceae</taxon>
        <taxon>Neobacillus</taxon>
    </lineage>
</organism>
<dbReference type="Proteomes" id="UP000637074">
    <property type="component" value="Unassembled WGS sequence"/>
</dbReference>
<accession>A0ABQ3N608</accession>
<dbReference type="EMBL" id="BNDS01000001">
    <property type="protein sequence ID" value="GHH96611.1"/>
    <property type="molecule type" value="Genomic_DNA"/>
</dbReference>
<evidence type="ECO:0000313" key="1">
    <source>
        <dbReference type="EMBL" id="GHH96611.1"/>
    </source>
</evidence>
<dbReference type="InterPro" id="IPR038713">
    <property type="entry name" value="Terminase_Gp1_N_sf"/>
</dbReference>
<dbReference type="Gene3D" id="1.10.10.1400">
    <property type="entry name" value="Terminase, small subunit, N-terminal DNA-binding domain, HTH motif"/>
    <property type="match status" value="1"/>
</dbReference>
<evidence type="ECO:0000313" key="2">
    <source>
        <dbReference type="Proteomes" id="UP000637074"/>
    </source>
</evidence>
<dbReference type="RefSeq" id="WP_191268732.1">
    <property type="nucleotide sequence ID" value="NZ_BNDS01000001.1"/>
</dbReference>
<gene>
    <name evidence="1" type="ORF">AM1BK_01540</name>
</gene>
<protein>
    <recommendedName>
        <fullName evidence="3">Terminase</fullName>
    </recommendedName>
</protein>
<sequence length="179" mass="20493">MENKLKKHDTRNGKSKPDYLSESQEAFCYAYIAHGQNLQKAIEEVGIKSRTTGYKYLDNPLVQEKIKQIQELHIKPLVIQTTKKLELLTNIAKGEDYNYYPNFKTGEIIKAPVNASDKIKAMELMSKIDGDFVIRHQVQDERTVFVIGGENLEEGRKRKIINADISFLTSSDNNEEGEK</sequence>
<evidence type="ECO:0008006" key="3">
    <source>
        <dbReference type="Google" id="ProtNLM"/>
    </source>
</evidence>
<keyword evidence="2" id="KW-1185">Reference proteome</keyword>
<comment type="caution">
    <text evidence="1">The sequence shown here is derived from an EMBL/GenBank/DDBJ whole genome shotgun (WGS) entry which is preliminary data.</text>
</comment>
<dbReference type="InterPro" id="IPR005335">
    <property type="entry name" value="Terminase_ssu"/>
</dbReference>
<reference evidence="1 2" key="1">
    <citation type="journal article" date="2022" name="Int. J. Syst. Evol. Microbiol.">
        <title>Neobacillus kokaensis sp. nov., isolated from soil.</title>
        <authorList>
            <person name="Yuki K."/>
            <person name="Matsubara H."/>
            <person name="Yamaguchi S."/>
        </authorList>
    </citation>
    <scope>NUCLEOTIDE SEQUENCE [LARGE SCALE GENOMIC DNA]</scope>
    <source>
        <strain evidence="1 2">LOB 377</strain>
    </source>
</reference>
<dbReference type="Pfam" id="PF03592">
    <property type="entry name" value="Terminase_2"/>
    <property type="match status" value="1"/>
</dbReference>
<proteinExistence type="predicted"/>
<name>A0ABQ3N608_9BACI</name>